<dbReference type="EMBL" id="JAHHHN010000001">
    <property type="protein sequence ID" value="MBW4559607.1"/>
    <property type="molecule type" value="Genomic_DNA"/>
</dbReference>
<reference evidence="2" key="1">
    <citation type="submission" date="2021-05" db="EMBL/GenBank/DDBJ databases">
        <authorList>
            <person name="Pietrasiak N."/>
            <person name="Ward R."/>
            <person name="Stajich J.E."/>
            <person name="Kurbessoian T."/>
        </authorList>
    </citation>
    <scope>NUCLEOTIDE SEQUENCE</scope>
    <source>
        <strain evidence="2">JT2-VF2</strain>
    </source>
</reference>
<protein>
    <submittedName>
        <fullName evidence="2">Uncharacterized protein</fullName>
    </submittedName>
</protein>
<comment type="caution">
    <text evidence="2">The sequence shown here is derived from an EMBL/GenBank/DDBJ whole genome shotgun (WGS) entry which is preliminary data.</text>
</comment>
<keyword evidence="1" id="KW-0732">Signal</keyword>
<dbReference type="AlphaFoldDB" id="A0A951UDK4"/>
<dbReference type="PROSITE" id="PS51257">
    <property type="entry name" value="PROKAR_LIPOPROTEIN"/>
    <property type="match status" value="1"/>
</dbReference>
<accession>A0A951UDK4</accession>
<evidence type="ECO:0000256" key="1">
    <source>
        <dbReference type="SAM" id="SignalP"/>
    </source>
</evidence>
<sequence>MHLHLVKLLAGTILLATSLGCAKPPQNQSSSGNTVTATPTAIETISQSTTTKPATKTAFISIEGEKTPVTLRLYDQSRDLFTTYFPEKDFLAEGGSSGEGTGARFIANFGGKKNENVYVHLAFLNNFKTLGQLRSFVNAKNGLIASNGWRIVSRTQTAPYRWAKEKIVFSKGKNIVGNLYLGQQNGKSFYVITHYPVEYGDGFPPRADLILQNLQVNR</sequence>
<feature type="signal peptide" evidence="1">
    <location>
        <begin position="1"/>
        <end position="22"/>
    </location>
</feature>
<evidence type="ECO:0000313" key="2">
    <source>
        <dbReference type="EMBL" id="MBW4559607.1"/>
    </source>
</evidence>
<dbReference type="Proteomes" id="UP000715781">
    <property type="component" value="Unassembled WGS sequence"/>
</dbReference>
<organism evidence="2 3">
    <name type="scientific">Mojavia pulchra JT2-VF2</name>
    <dbReference type="NCBI Taxonomy" id="287848"/>
    <lineage>
        <taxon>Bacteria</taxon>
        <taxon>Bacillati</taxon>
        <taxon>Cyanobacteriota</taxon>
        <taxon>Cyanophyceae</taxon>
        <taxon>Nostocales</taxon>
        <taxon>Nostocaceae</taxon>
    </lineage>
</organism>
<gene>
    <name evidence="2" type="ORF">KME32_00365</name>
</gene>
<evidence type="ECO:0000313" key="3">
    <source>
        <dbReference type="Proteomes" id="UP000715781"/>
    </source>
</evidence>
<name>A0A951UDK4_9NOST</name>
<feature type="chain" id="PRO_5037900801" evidence="1">
    <location>
        <begin position="23"/>
        <end position="218"/>
    </location>
</feature>
<proteinExistence type="predicted"/>
<reference evidence="2" key="2">
    <citation type="journal article" date="2022" name="Microbiol. Resour. Announc.">
        <title>Metagenome Sequencing to Explore Phylogenomics of Terrestrial Cyanobacteria.</title>
        <authorList>
            <person name="Ward R.D."/>
            <person name="Stajich J.E."/>
            <person name="Johansen J.R."/>
            <person name="Huntemann M."/>
            <person name="Clum A."/>
            <person name="Foster B."/>
            <person name="Foster B."/>
            <person name="Roux S."/>
            <person name="Palaniappan K."/>
            <person name="Varghese N."/>
            <person name="Mukherjee S."/>
            <person name="Reddy T.B.K."/>
            <person name="Daum C."/>
            <person name="Copeland A."/>
            <person name="Chen I.A."/>
            <person name="Ivanova N.N."/>
            <person name="Kyrpides N.C."/>
            <person name="Shapiro N."/>
            <person name="Eloe-Fadrosh E.A."/>
            <person name="Pietrasiak N."/>
        </authorList>
    </citation>
    <scope>NUCLEOTIDE SEQUENCE</scope>
    <source>
        <strain evidence="2">JT2-VF2</strain>
    </source>
</reference>